<keyword evidence="1" id="KW-0805">Transcription regulation</keyword>
<keyword evidence="2" id="KW-0238">DNA-binding</keyword>
<dbReference type="Proteomes" id="UP000295621">
    <property type="component" value="Unassembled WGS sequence"/>
</dbReference>
<sequence length="229" mass="24092">MTSVILVDDTTLSRDALAAQLRCQAWAGDVHTAADVAATARLPLDPASSVVLVHLGCVGGLRVLRAVRAALPEARVVAIAVPDDGDDALACAQTGVAGIVLRTGTLRDLEATVAGVVRGETVCPPSVVGALVQHVYAEASAVRAPADDGRLTSREREVLVLIEQGLTNKEISRRLGIEVRTVKNHVHNVLEKLRVRHRSEAAARLRDARVPELSALVAASARPGLVTRS</sequence>
<dbReference type="SUPFAM" id="SSF52172">
    <property type="entry name" value="CheY-like"/>
    <property type="match status" value="1"/>
</dbReference>
<name>A0A4R4RTG1_9ACTN</name>
<evidence type="ECO:0000256" key="2">
    <source>
        <dbReference type="ARBA" id="ARBA00023125"/>
    </source>
</evidence>
<reference evidence="7 8" key="1">
    <citation type="submission" date="2019-02" db="EMBL/GenBank/DDBJ databases">
        <title>Draft genome sequences of novel Actinobacteria.</title>
        <authorList>
            <person name="Sahin N."/>
            <person name="Ay H."/>
            <person name="Saygin H."/>
        </authorList>
    </citation>
    <scope>NUCLEOTIDE SEQUENCE [LARGE SCALE GENOMIC DNA]</scope>
    <source>
        <strain evidence="7 8">KC603</strain>
    </source>
</reference>
<dbReference type="Gene3D" id="3.40.50.2300">
    <property type="match status" value="1"/>
</dbReference>
<dbReference type="EMBL" id="SMKL01000012">
    <property type="protein sequence ID" value="TDC52906.1"/>
    <property type="molecule type" value="Genomic_DNA"/>
</dbReference>
<comment type="caution">
    <text evidence="4">Lacks conserved residue(s) required for the propagation of feature annotation.</text>
</comment>
<dbReference type="CDD" id="cd06170">
    <property type="entry name" value="LuxR_C_like"/>
    <property type="match status" value="1"/>
</dbReference>
<feature type="domain" description="HTH luxR-type" evidence="5">
    <location>
        <begin position="144"/>
        <end position="209"/>
    </location>
</feature>
<dbReference type="PANTHER" id="PTHR44688:SF16">
    <property type="entry name" value="DNA-BINDING TRANSCRIPTIONAL ACTIVATOR DEVR_DOSR"/>
    <property type="match status" value="1"/>
</dbReference>
<keyword evidence="3" id="KW-0804">Transcription</keyword>
<organism evidence="7 8">
    <name type="scientific">Jiangella ureilytica</name>
    <dbReference type="NCBI Taxonomy" id="2530374"/>
    <lineage>
        <taxon>Bacteria</taxon>
        <taxon>Bacillati</taxon>
        <taxon>Actinomycetota</taxon>
        <taxon>Actinomycetes</taxon>
        <taxon>Jiangellales</taxon>
        <taxon>Jiangellaceae</taxon>
        <taxon>Jiangella</taxon>
    </lineage>
</organism>
<dbReference type="Pfam" id="PF00196">
    <property type="entry name" value="GerE"/>
    <property type="match status" value="1"/>
</dbReference>
<gene>
    <name evidence="7" type="ORF">E1212_07110</name>
</gene>
<keyword evidence="8" id="KW-1185">Reference proteome</keyword>
<evidence type="ECO:0000256" key="3">
    <source>
        <dbReference type="ARBA" id="ARBA00023163"/>
    </source>
</evidence>
<dbReference type="InterPro" id="IPR001789">
    <property type="entry name" value="Sig_transdc_resp-reg_receiver"/>
</dbReference>
<dbReference type="PANTHER" id="PTHR44688">
    <property type="entry name" value="DNA-BINDING TRANSCRIPTIONAL ACTIVATOR DEVR_DOSR"/>
    <property type="match status" value="1"/>
</dbReference>
<evidence type="ECO:0000256" key="4">
    <source>
        <dbReference type="PROSITE-ProRule" id="PRU00169"/>
    </source>
</evidence>
<dbReference type="SUPFAM" id="SSF46894">
    <property type="entry name" value="C-terminal effector domain of the bipartite response regulators"/>
    <property type="match status" value="1"/>
</dbReference>
<dbReference type="RefSeq" id="WP_131980762.1">
    <property type="nucleotide sequence ID" value="NZ_SMKL01000012.1"/>
</dbReference>
<dbReference type="InterPro" id="IPR000792">
    <property type="entry name" value="Tscrpt_reg_LuxR_C"/>
</dbReference>
<evidence type="ECO:0000313" key="7">
    <source>
        <dbReference type="EMBL" id="TDC52906.1"/>
    </source>
</evidence>
<dbReference type="GO" id="GO:0006355">
    <property type="term" value="P:regulation of DNA-templated transcription"/>
    <property type="evidence" value="ECO:0007669"/>
    <property type="project" value="InterPro"/>
</dbReference>
<evidence type="ECO:0000259" key="5">
    <source>
        <dbReference type="PROSITE" id="PS50043"/>
    </source>
</evidence>
<evidence type="ECO:0000259" key="6">
    <source>
        <dbReference type="PROSITE" id="PS50110"/>
    </source>
</evidence>
<dbReference type="PRINTS" id="PR00038">
    <property type="entry name" value="HTHLUXR"/>
</dbReference>
<evidence type="ECO:0000256" key="1">
    <source>
        <dbReference type="ARBA" id="ARBA00023015"/>
    </source>
</evidence>
<dbReference type="PROSITE" id="PS50043">
    <property type="entry name" value="HTH_LUXR_2"/>
    <property type="match status" value="1"/>
</dbReference>
<comment type="caution">
    <text evidence="7">The sequence shown here is derived from an EMBL/GenBank/DDBJ whole genome shotgun (WGS) entry which is preliminary data.</text>
</comment>
<evidence type="ECO:0000313" key="8">
    <source>
        <dbReference type="Proteomes" id="UP000295621"/>
    </source>
</evidence>
<dbReference type="AlphaFoldDB" id="A0A4R4RTG1"/>
<dbReference type="GO" id="GO:0003677">
    <property type="term" value="F:DNA binding"/>
    <property type="evidence" value="ECO:0007669"/>
    <property type="project" value="UniProtKB-KW"/>
</dbReference>
<feature type="domain" description="Response regulatory" evidence="6">
    <location>
        <begin position="3"/>
        <end position="117"/>
    </location>
</feature>
<dbReference type="OrthoDB" id="4727384at2"/>
<dbReference type="PROSITE" id="PS00622">
    <property type="entry name" value="HTH_LUXR_1"/>
    <property type="match status" value="1"/>
</dbReference>
<protein>
    <submittedName>
        <fullName evidence="7">Response regulator transcription factor</fullName>
    </submittedName>
</protein>
<dbReference type="PROSITE" id="PS50110">
    <property type="entry name" value="RESPONSE_REGULATORY"/>
    <property type="match status" value="1"/>
</dbReference>
<accession>A0A4R4RTG1</accession>
<dbReference type="InterPro" id="IPR016032">
    <property type="entry name" value="Sig_transdc_resp-reg_C-effctor"/>
</dbReference>
<dbReference type="GO" id="GO:0000160">
    <property type="term" value="P:phosphorelay signal transduction system"/>
    <property type="evidence" value="ECO:0007669"/>
    <property type="project" value="InterPro"/>
</dbReference>
<dbReference type="InterPro" id="IPR011006">
    <property type="entry name" value="CheY-like_superfamily"/>
</dbReference>
<proteinExistence type="predicted"/>
<dbReference type="SMART" id="SM00421">
    <property type="entry name" value="HTH_LUXR"/>
    <property type="match status" value="1"/>
</dbReference>